<dbReference type="OrthoDB" id="146042at2157"/>
<sequence>MYVTNYQSNTVSVIDTAKKTVIATVPVGADPFGVTVARAKVYVANSQSDTISVIDISSNKVIATVNVGCSPKEIAATPDGSKVYVTNYQGNTVSVIDTTTDTVIANVNAGSYPCSFGQFIGPVLVEQVLPVANFSSNVTEGYAPLSVQFIDLSENATSVNWDFGDGVNSTEQNPVHTYSAAGNYTVNLTAVNENGTDSMVATITVLEKPVSHWDFSPKKPVSGDVLNIKGSAFPGEKVDVFVNFETTVPVSKGKFEYTIDEIKIPEGLNNFFTVEAEGAKNLNVRVKKVIWVTKSSEASGDTAIVSQSNVPPGTYKIKIDGNAEKRVPKVNLNITASQ</sequence>
<dbReference type="PANTHER" id="PTHR47197">
    <property type="entry name" value="PROTEIN NIRF"/>
    <property type="match status" value="1"/>
</dbReference>
<evidence type="ECO:0000313" key="2">
    <source>
        <dbReference type="EMBL" id="NLK33522.1"/>
    </source>
</evidence>
<dbReference type="Gene3D" id="2.130.10.10">
    <property type="entry name" value="YVTN repeat-like/Quinoprotein amine dehydrogenase"/>
    <property type="match status" value="2"/>
</dbReference>
<gene>
    <name evidence="2" type="ORF">GX302_12070</name>
</gene>
<dbReference type="InterPro" id="IPR015943">
    <property type="entry name" value="WD40/YVTN_repeat-like_dom_sf"/>
</dbReference>
<dbReference type="CDD" id="cd00146">
    <property type="entry name" value="PKD"/>
    <property type="match status" value="1"/>
</dbReference>
<comment type="caution">
    <text evidence="2">The sequence shown here is derived from an EMBL/GenBank/DDBJ whole genome shotgun (WGS) entry which is preliminary data.</text>
</comment>
<dbReference type="EMBL" id="JAAYQL010000073">
    <property type="protein sequence ID" value="NLK33522.1"/>
    <property type="molecule type" value="Genomic_DNA"/>
</dbReference>
<evidence type="ECO:0000259" key="1">
    <source>
        <dbReference type="PROSITE" id="PS50093"/>
    </source>
</evidence>
<dbReference type="Gene3D" id="2.60.40.10">
    <property type="entry name" value="Immunoglobulins"/>
    <property type="match status" value="1"/>
</dbReference>
<dbReference type="InterPro" id="IPR011045">
    <property type="entry name" value="N2O_reductase_N"/>
</dbReference>
<dbReference type="SUPFAM" id="SSF50974">
    <property type="entry name" value="Nitrous oxide reductase, N-terminal domain"/>
    <property type="match status" value="1"/>
</dbReference>
<dbReference type="Pfam" id="PF18911">
    <property type="entry name" value="PKD_4"/>
    <property type="match status" value="1"/>
</dbReference>
<evidence type="ECO:0000313" key="3">
    <source>
        <dbReference type="Proteomes" id="UP000585579"/>
    </source>
</evidence>
<dbReference type="SUPFAM" id="SSF49299">
    <property type="entry name" value="PKD domain"/>
    <property type="match status" value="1"/>
</dbReference>
<dbReference type="InterPro" id="IPR022409">
    <property type="entry name" value="PKD/Chitinase_dom"/>
</dbReference>
<dbReference type="NCBIfam" id="TIGR02276">
    <property type="entry name" value="beta_rpt_yvtn"/>
    <property type="match status" value="3"/>
</dbReference>
<dbReference type="Proteomes" id="UP000585579">
    <property type="component" value="Unassembled WGS sequence"/>
</dbReference>
<proteinExistence type="predicted"/>
<organism evidence="2 3">
    <name type="scientific">Methanosarcina flavescens</name>
    <dbReference type="NCBI Taxonomy" id="1715806"/>
    <lineage>
        <taxon>Archaea</taxon>
        <taxon>Methanobacteriati</taxon>
        <taxon>Methanobacteriota</taxon>
        <taxon>Stenosarchaea group</taxon>
        <taxon>Methanomicrobia</taxon>
        <taxon>Methanosarcinales</taxon>
        <taxon>Methanosarcinaceae</taxon>
        <taxon>Methanosarcina</taxon>
    </lineage>
</organism>
<dbReference type="InterPro" id="IPR011964">
    <property type="entry name" value="YVTN_b-propeller_repeat"/>
</dbReference>
<dbReference type="PROSITE" id="PS50093">
    <property type="entry name" value="PKD"/>
    <property type="match status" value="1"/>
</dbReference>
<dbReference type="InterPro" id="IPR035986">
    <property type="entry name" value="PKD_dom_sf"/>
</dbReference>
<dbReference type="FunFam" id="2.60.40.10:FF:000270">
    <property type="entry name" value="Cell surface protein"/>
    <property type="match status" value="1"/>
</dbReference>
<protein>
    <submittedName>
        <fullName evidence="2">PKD domain-containing protein</fullName>
    </submittedName>
</protein>
<feature type="domain" description="PKD" evidence="1">
    <location>
        <begin position="153"/>
        <end position="205"/>
    </location>
</feature>
<dbReference type="InterPro" id="IPR051200">
    <property type="entry name" value="Host-pathogen_enzymatic-act"/>
</dbReference>
<reference evidence="2 3" key="1">
    <citation type="journal article" date="2020" name="Biotechnol. Biofuels">
        <title>New insights from the biogas microbiome by comprehensive genome-resolved metagenomics of nearly 1600 species originating from multiple anaerobic digesters.</title>
        <authorList>
            <person name="Campanaro S."/>
            <person name="Treu L."/>
            <person name="Rodriguez-R L.M."/>
            <person name="Kovalovszki A."/>
            <person name="Ziels R.M."/>
            <person name="Maus I."/>
            <person name="Zhu X."/>
            <person name="Kougias P.G."/>
            <person name="Basile A."/>
            <person name="Luo G."/>
            <person name="Schluter A."/>
            <person name="Konstantinidis K.T."/>
            <person name="Angelidaki I."/>
        </authorList>
    </citation>
    <scope>NUCLEOTIDE SEQUENCE [LARGE SCALE GENOMIC DNA]</scope>
    <source>
        <strain evidence="2">AS22ysBPME_46</strain>
    </source>
</reference>
<name>A0A7K4AY45_9EURY</name>
<dbReference type="SMART" id="SM00089">
    <property type="entry name" value="PKD"/>
    <property type="match status" value="1"/>
</dbReference>
<dbReference type="Pfam" id="PF02239">
    <property type="entry name" value="Cytochrom_D1"/>
    <property type="match status" value="1"/>
</dbReference>
<dbReference type="InterPro" id="IPR000601">
    <property type="entry name" value="PKD_dom"/>
</dbReference>
<dbReference type="AlphaFoldDB" id="A0A7K4AY45"/>
<dbReference type="InterPro" id="IPR013783">
    <property type="entry name" value="Ig-like_fold"/>
</dbReference>
<accession>A0A7K4AY45</accession>
<dbReference type="PANTHER" id="PTHR47197:SF3">
    <property type="entry name" value="DIHYDRO-HEME D1 DEHYDROGENASE"/>
    <property type="match status" value="1"/>
</dbReference>